<organism evidence="1 2">
    <name type="scientific">Segatella copri</name>
    <dbReference type="NCBI Taxonomy" id="165179"/>
    <lineage>
        <taxon>Bacteria</taxon>
        <taxon>Pseudomonadati</taxon>
        <taxon>Bacteroidota</taxon>
        <taxon>Bacteroidia</taxon>
        <taxon>Bacteroidales</taxon>
        <taxon>Prevotellaceae</taxon>
        <taxon>Segatella</taxon>
    </lineage>
</organism>
<comment type="caution">
    <text evidence="1">The sequence shown here is derived from an EMBL/GenBank/DDBJ whole genome shotgun (WGS) entry which is preliminary data.</text>
</comment>
<dbReference type="RefSeq" id="WP_153093725.1">
    <property type="nucleotide sequence ID" value="NZ_VZBX01000138.1"/>
</dbReference>
<evidence type="ECO:0000313" key="2">
    <source>
        <dbReference type="Proteomes" id="UP000423156"/>
    </source>
</evidence>
<protein>
    <submittedName>
        <fullName evidence="1">Uncharacterized protein</fullName>
    </submittedName>
</protein>
<name>A0AA90VCP4_9BACT</name>
<dbReference type="Gene3D" id="1.10.260.40">
    <property type="entry name" value="lambda repressor-like DNA-binding domains"/>
    <property type="match status" value="1"/>
</dbReference>
<reference evidence="2" key="1">
    <citation type="submission" date="2019-09" db="EMBL/GenBank/DDBJ databases">
        <title>Distinct polysaccharide growth profiles of human intestinal Prevotella copri isolates.</title>
        <authorList>
            <person name="Fehlner-Peach H."/>
            <person name="Magnabosco C."/>
            <person name="Raghavan V."/>
            <person name="Scher J.U."/>
            <person name="Tett A."/>
            <person name="Cox L.M."/>
            <person name="Gottsegen C."/>
            <person name="Watters A."/>
            <person name="Wiltshire- Gordon J.D."/>
            <person name="Segata N."/>
            <person name="Bonneau R."/>
            <person name="Littman D.R."/>
        </authorList>
    </citation>
    <scope>NUCLEOTIDE SEQUENCE [LARGE SCALE GENOMIC DNA]</scope>
    <source>
        <strain evidence="2">BU41712</strain>
    </source>
</reference>
<accession>A0AA90VCP4</accession>
<dbReference type="EMBL" id="VZBZ01000164">
    <property type="protein sequence ID" value="MQN79071.1"/>
    <property type="molecule type" value="Genomic_DNA"/>
</dbReference>
<sequence>MFETINERIKHVLDTLYKGNVTAMSKATYIKRTTLSSIVGADGNTPGFDVIMKIAEISSHRISMEWLIRGTGDMCLGEKENAPLVDNSGSNNRIHDVSNINNGDTINRLLSIVEQKDKQINTLLNILQNNKVG</sequence>
<dbReference type="GO" id="GO:0003677">
    <property type="term" value="F:DNA binding"/>
    <property type="evidence" value="ECO:0007669"/>
    <property type="project" value="InterPro"/>
</dbReference>
<dbReference type="InterPro" id="IPR010982">
    <property type="entry name" value="Lambda_DNA-bd_dom_sf"/>
</dbReference>
<dbReference type="AlphaFoldDB" id="A0AA90VCP4"/>
<gene>
    <name evidence="1" type="ORF">F7D71_14645</name>
</gene>
<dbReference type="Proteomes" id="UP000423156">
    <property type="component" value="Unassembled WGS sequence"/>
</dbReference>
<evidence type="ECO:0000313" key="1">
    <source>
        <dbReference type="EMBL" id="MQN79071.1"/>
    </source>
</evidence>
<proteinExistence type="predicted"/>